<dbReference type="Proteomes" id="UP000065807">
    <property type="component" value="Chromosome"/>
</dbReference>
<keyword evidence="6" id="KW-0249">Electron transport</keyword>
<comment type="function">
    <text evidence="1">Could be a 3Fe-4S cluster-containing protein.</text>
</comment>
<feature type="region of interest" description="Disordered" evidence="10">
    <location>
        <begin position="1"/>
        <end position="24"/>
    </location>
</feature>
<evidence type="ECO:0000313" key="12">
    <source>
        <dbReference type="EMBL" id="BAS27792.1"/>
    </source>
</evidence>
<reference evidence="13" key="2">
    <citation type="journal article" date="2016" name="Int. J. Syst. Evol. Microbiol.">
        <title>Complete genome sequence and cell structure of Limnochorda pilosa, a Gram-negative spore-former within the phylum Firmicutes.</title>
        <authorList>
            <person name="Watanabe M."/>
            <person name="Kojima H."/>
            <person name="Fukui M."/>
        </authorList>
    </citation>
    <scope>NUCLEOTIDE SEQUENCE [LARGE SCALE GENOMIC DNA]</scope>
    <source>
        <strain evidence="13">HC45</strain>
    </source>
</reference>
<protein>
    <recommendedName>
        <fullName evidence="3">Ferredoxin-like protein</fullName>
    </recommendedName>
</protein>
<accession>A0A0K2SLB7</accession>
<sequence length="116" mass="12703">MSSRTRTAAAPAAASRTPEAAPAPPVALEEKLFTIRYRADRASHLAIRDHAVCAACSRPCESVCPARVWEWKAEEGRMQVAFENCLECGTCRIACRQGNIDWRYPTGGAGIAYRYG</sequence>
<dbReference type="PROSITE" id="PS51379">
    <property type="entry name" value="4FE4S_FER_2"/>
    <property type="match status" value="2"/>
</dbReference>
<dbReference type="KEGG" id="lpil:LIP_1951"/>
<feature type="domain" description="4Fe-4S ferredoxin-type" evidence="11">
    <location>
        <begin position="43"/>
        <end position="74"/>
    </location>
</feature>
<dbReference type="RefSeq" id="WP_198409477.1">
    <property type="nucleotide sequence ID" value="NZ_AP014924.1"/>
</dbReference>
<dbReference type="Gene3D" id="3.30.70.20">
    <property type="match status" value="1"/>
</dbReference>
<dbReference type="Pfam" id="PF05187">
    <property type="entry name" value="Fer4_ETF_QO"/>
    <property type="match status" value="1"/>
</dbReference>
<proteinExistence type="predicted"/>
<dbReference type="STRING" id="1555112.LIP_1951"/>
<dbReference type="InterPro" id="IPR017896">
    <property type="entry name" value="4Fe4S_Fe-S-bd"/>
</dbReference>
<comment type="similarity">
    <text evidence="2">To ferredoxins from P.putida and C.tartarivorum, ferredoxin I from A.vinelandii, ferredoxin II from D.desulfuricans.</text>
</comment>
<dbReference type="PANTHER" id="PTHR43082">
    <property type="entry name" value="FERREDOXIN-LIKE"/>
    <property type="match status" value="1"/>
</dbReference>
<keyword evidence="13" id="KW-1185">Reference proteome</keyword>
<evidence type="ECO:0000256" key="9">
    <source>
        <dbReference type="ARBA" id="ARBA00023231"/>
    </source>
</evidence>
<dbReference type="InterPro" id="IPR012206">
    <property type="entry name" value="Fd_FixX"/>
</dbReference>
<name>A0A0K2SLB7_LIMPI</name>
<evidence type="ECO:0000256" key="2">
    <source>
        <dbReference type="ARBA" id="ARBA00009192"/>
    </source>
</evidence>
<evidence type="ECO:0000256" key="1">
    <source>
        <dbReference type="ARBA" id="ARBA00003208"/>
    </source>
</evidence>
<evidence type="ECO:0000256" key="5">
    <source>
        <dbReference type="ARBA" id="ARBA00022723"/>
    </source>
</evidence>
<evidence type="ECO:0000256" key="6">
    <source>
        <dbReference type="ARBA" id="ARBA00022982"/>
    </source>
</evidence>
<evidence type="ECO:0000256" key="7">
    <source>
        <dbReference type="ARBA" id="ARBA00023004"/>
    </source>
</evidence>
<reference evidence="13" key="1">
    <citation type="submission" date="2015-07" db="EMBL/GenBank/DDBJ databases">
        <title>Complete genome sequence and phylogenetic analysis of Limnochorda pilosa.</title>
        <authorList>
            <person name="Watanabe M."/>
            <person name="Kojima H."/>
            <person name="Fukui M."/>
        </authorList>
    </citation>
    <scope>NUCLEOTIDE SEQUENCE [LARGE SCALE GENOMIC DNA]</scope>
    <source>
        <strain evidence="13">HC45</strain>
    </source>
</reference>
<evidence type="ECO:0000256" key="8">
    <source>
        <dbReference type="ARBA" id="ARBA00023014"/>
    </source>
</evidence>
<keyword evidence="5" id="KW-0479">Metal-binding</keyword>
<dbReference type="GO" id="GO:0005506">
    <property type="term" value="F:iron ion binding"/>
    <property type="evidence" value="ECO:0007669"/>
    <property type="project" value="InterPro"/>
</dbReference>
<keyword evidence="7" id="KW-0408">Iron</keyword>
<dbReference type="PANTHER" id="PTHR43082:SF3">
    <property type="entry name" value="FERREDOXIN-LIKE PROTEIN YDIT"/>
    <property type="match status" value="1"/>
</dbReference>
<keyword evidence="9" id="KW-0535">Nitrogen fixation</keyword>
<dbReference type="GO" id="GO:0051536">
    <property type="term" value="F:iron-sulfur cluster binding"/>
    <property type="evidence" value="ECO:0007669"/>
    <property type="project" value="UniProtKB-KW"/>
</dbReference>
<keyword evidence="4" id="KW-0813">Transport</keyword>
<evidence type="ECO:0000256" key="4">
    <source>
        <dbReference type="ARBA" id="ARBA00022448"/>
    </source>
</evidence>
<evidence type="ECO:0000313" key="13">
    <source>
        <dbReference type="Proteomes" id="UP000065807"/>
    </source>
</evidence>
<dbReference type="InterPro" id="IPR007859">
    <property type="entry name" value="ETF-QO/FixX_C"/>
</dbReference>
<evidence type="ECO:0000256" key="3">
    <source>
        <dbReference type="ARBA" id="ARBA00020378"/>
    </source>
</evidence>
<feature type="domain" description="4Fe-4S ferredoxin-type" evidence="11">
    <location>
        <begin position="76"/>
        <end position="105"/>
    </location>
</feature>
<gene>
    <name evidence="12" type="ORF">LIP_1951</name>
</gene>
<dbReference type="EMBL" id="AP014924">
    <property type="protein sequence ID" value="BAS27792.1"/>
    <property type="molecule type" value="Genomic_DNA"/>
</dbReference>
<evidence type="ECO:0000256" key="10">
    <source>
        <dbReference type="SAM" id="MobiDB-lite"/>
    </source>
</evidence>
<dbReference type="SUPFAM" id="SSF54862">
    <property type="entry name" value="4Fe-4S ferredoxins"/>
    <property type="match status" value="1"/>
</dbReference>
<feature type="compositionally biased region" description="Low complexity" evidence="10">
    <location>
        <begin position="1"/>
        <end position="20"/>
    </location>
</feature>
<dbReference type="AlphaFoldDB" id="A0A0K2SLB7"/>
<evidence type="ECO:0000259" key="11">
    <source>
        <dbReference type="PROSITE" id="PS51379"/>
    </source>
</evidence>
<keyword evidence="8" id="KW-0411">Iron-sulfur</keyword>
<organism evidence="12 13">
    <name type="scientific">Limnochorda pilosa</name>
    <dbReference type="NCBI Taxonomy" id="1555112"/>
    <lineage>
        <taxon>Bacteria</taxon>
        <taxon>Bacillati</taxon>
        <taxon>Bacillota</taxon>
        <taxon>Limnochordia</taxon>
        <taxon>Limnochordales</taxon>
        <taxon>Limnochordaceae</taxon>
        <taxon>Limnochorda</taxon>
    </lineage>
</organism>